<gene>
    <name evidence="1" type="ORF">M406DRAFT_71420</name>
</gene>
<accession>A0A9P5CRM4</accession>
<protein>
    <submittedName>
        <fullName evidence="1">Uncharacterized protein</fullName>
    </submittedName>
</protein>
<comment type="caution">
    <text evidence="1">The sequence shown here is derived from an EMBL/GenBank/DDBJ whole genome shotgun (WGS) entry which is preliminary data.</text>
</comment>
<dbReference type="AlphaFoldDB" id="A0A9P5CRM4"/>
<dbReference type="RefSeq" id="XP_040779369.1">
    <property type="nucleotide sequence ID" value="XM_040925436.1"/>
</dbReference>
<evidence type="ECO:0000313" key="1">
    <source>
        <dbReference type="EMBL" id="KAF3768408.1"/>
    </source>
</evidence>
<organism evidence="1 2">
    <name type="scientific">Cryphonectria parasitica (strain ATCC 38755 / EP155)</name>
    <dbReference type="NCBI Taxonomy" id="660469"/>
    <lineage>
        <taxon>Eukaryota</taxon>
        <taxon>Fungi</taxon>
        <taxon>Dikarya</taxon>
        <taxon>Ascomycota</taxon>
        <taxon>Pezizomycotina</taxon>
        <taxon>Sordariomycetes</taxon>
        <taxon>Sordariomycetidae</taxon>
        <taxon>Diaporthales</taxon>
        <taxon>Cryphonectriaceae</taxon>
        <taxon>Cryphonectria-Endothia species complex</taxon>
        <taxon>Cryphonectria</taxon>
    </lineage>
</organism>
<keyword evidence="2" id="KW-1185">Reference proteome</keyword>
<dbReference type="EMBL" id="MU032345">
    <property type="protein sequence ID" value="KAF3768408.1"/>
    <property type="molecule type" value="Genomic_DNA"/>
</dbReference>
<reference evidence="1" key="1">
    <citation type="journal article" date="2020" name="Phytopathology">
        <title>Genome sequence of the chestnut blight fungus Cryphonectria parasitica EP155: A fundamental resource for an archetypical invasive plant pathogen.</title>
        <authorList>
            <person name="Crouch J.A."/>
            <person name="Dawe A."/>
            <person name="Aerts A."/>
            <person name="Barry K."/>
            <person name="Churchill A.C.L."/>
            <person name="Grimwood J."/>
            <person name="Hillman B."/>
            <person name="Milgroom M.G."/>
            <person name="Pangilinan J."/>
            <person name="Smith M."/>
            <person name="Salamov A."/>
            <person name="Schmutz J."/>
            <person name="Yadav J."/>
            <person name="Grigoriev I.V."/>
            <person name="Nuss D."/>
        </authorList>
    </citation>
    <scope>NUCLEOTIDE SEQUENCE</scope>
    <source>
        <strain evidence="1">EP155</strain>
    </source>
</reference>
<dbReference type="GeneID" id="63842565"/>
<evidence type="ECO:0000313" key="2">
    <source>
        <dbReference type="Proteomes" id="UP000803844"/>
    </source>
</evidence>
<dbReference type="Proteomes" id="UP000803844">
    <property type="component" value="Unassembled WGS sequence"/>
</dbReference>
<name>A0A9P5CRM4_CRYP1</name>
<proteinExistence type="predicted"/>
<sequence length="199" mass="22575">MPPKGEIRLGLTTILPSRHSTKFLQLQLTGREDSEGITPSSNSDLTNTIAARAKKCRDLLMTSYNSLRSYQDGGTQWVRVRDLAGWFNIWATEMDAFTALDDELLGQPDARRLIQEILEIMEDSLRQYCQYAHQVITILEDLTISSDPADNADHKSATESARYEEIDNILVSLSTRIGWLRRLTITTQRARQNVKVCDS</sequence>